<dbReference type="GO" id="GO:0030170">
    <property type="term" value="F:pyridoxal phosphate binding"/>
    <property type="evidence" value="ECO:0007669"/>
    <property type="project" value="InterPro"/>
</dbReference>
<keyword evidence="3" id="KW-0663">Pyridoxal phosphate</keyword>
<dbReference type="InterPro" id="IPR027619">
    <property type="entry name" value="C-S_lyase_PatB-like"/>
</dbReference>
<dbReference type="Gene3D" id="3.90.1150.10">
    <property type="entry name" value="Aspartate Aminotransferase, domain 1"/>
    <property type="match status" value="1"/>
</dbReference>
<accession>A0A024E3S1</accession>
<evidence type="ECO:0000256" key="1">
    <source>
        <dbReference type="ARBA" id="ARBA00001933"/>
    </source>
</evidence>
<dbReference type="HOGENOM" id="CLU_017584_15_0_6"/>
<dbReference type="InterPro" id="IPR051798">
    <property type="entry name" value="Class-II_PLP-Dep_Aminotrans"/>
</dbReference>
<dbReference type="EC" id="4.4.1.13" evidence="2"/>
<evidence type="ECO:0000313" key="7">
    <source>
        <dbReference type="EMBL" id="AHZ67447.1"/>
    </source>
</evidence>
<dbReference type="PANTHER" id="PTHR43525:SF1">
    <property type="entry name" value="PROTEIN MALY"/>
    <property type="match status" value="1"/>
</dbReference>
<evidence type="ECO:0000259" key="6">
    <source>
        <dbReference type="Pfam" id="PF00155"/>
    </source>
</evidence>
<dbReference type="InterPro" id="IPR004839">
    <property type="entry name" value="Aminotransferase_I/II_large"/>
</dbReference>
<keyword evidence="4" id="KW-0456">Lyase</keyword>
<dbReference type="CDD" id="cd00609">
    <property type="entry name" value="AAT_like"/>
    <property type="match status" value="1"/>
</dbReference>
<feature type="domain" description="Aminotransferase class I/classII large" evidence="6">
    <location>
        <begin position="78"/>
        <end position="421"/>
    </location>
</feature>
<dbReference type="SUPFAM" id="SSF53383">
    <property type="entry name" value="PLP-dependent transferases"/>
    <property type="match status" value="1"/>
</dbReference>
<dbReference type="InterPro" id="IPR015421">
    <property type="entry name" value="PyrdxlP-dep_Trfase_major"/>
</dbReference>
<dbReference type="PANTHER" id="PTHR43525">
    <property type="entry name" value="PROTEIN MALY"/>
    <property type="match status" value="1"/>
</dbReference>
<evidence type="ECO:0000256" key="3">
    <source>
        <dbReference type="ARBA" id="ARBA00022898"/>
    </source>
</evidence>
<protein>
    <recommendedName>
        <fullName evidence="2">cysteine-S-conjugate beta-lyase</fullName>
        <ecNumber evidence="2">4.4.1.13</ecNumber>
    </recommendedName>
</protein>
<evidence type="ECO:0000256" key="4">
    <source>
        <dbReference type="ARBA" id="ARBA00023239"/>
    </source>
</evidence>
<dbReference type="AlphaFoldDB" id="A0A024E3S1"/>
<organism evidence="7 8">
    <name type="scientific">Pseudomonas mandelii JR-1</name>
    <dbReference type="NCBI Taxonomy" id="1147786"/>
    <lineage>
        <taxon>Bacteria</taxon>
        <taxon>Pseudomonadati</taxon>
        <taxon>Pseudomonadota</taxon>
        <taxon>Gammaproteobacteria</taxon>
        <taxon>Pseudomonadales</taxon>
        <taxon>Pseudomonadaceae</taxon>
        <taxon>Pseudomonas</taxon>
    </lineage>
</organism>
<keyword evidence="7" id="KW-0808">Transferase</keyword>
<dbReference type="GO" id="GO:0047804">
    <property type="term" value="F:cysteine-S-conjugate beta-lyase activity"/>
    <property type="evidence" value="ECO:0007669"/>
    <property type="project" value="UniProtKB-EC"/>
</dbReference>
<dbReference type="InterPro" id="IPR015424">
    <property type="entry name" value="PyrdxlP-dep_Trfase"/>
</dbReference>
<dbReference type="InterPro" id="IPR015422">
    <property type="entry name" value="PyrdxlP-dep_Trfase_small"/>
</dbReference>
<dbReference type="EMBL" id="CP005960">
    <property type="protein sequence ID" value="AHZ67447.1"/>
    <property type="molecule type" value="Genomic_DNA"/>
</dbReference>
<keyword evidence="7" id="KW-0032">Aminotransferase</keyword>
<dbReference type="Proteomes" id="UP000026913">
    <property type="component" value="Chromosome"/>
</dbReference>
<evidence type="ECO:0000256" key="5">
    <source>
        <dbReference type="ARBA" id="ARBA00037974"/>
    </source>
</evidence>
<dbReference type="KEGG" id="pman:OU5_0368"/>
<dbReference type="NCBIfam" id="TIGR04350">
    <property type="entry name" value="C_S_lyase_PatB"/>
    <property type="match status" value="1"/>
</dbReference>
<dbReference type="Pfam" id="PF00155">
    <property type="entry name" value="Aminotran_1_2"/>
    <property type="match status" value="1"/>
</dbReference>
<comment type="similarity">
    <text evidence="5">Belongs to the class-II pyridoxal-phosphate-dependent aminotransferase family. MalY/PatB cystathionine beta-lyase subfamily.</text>
</comment>
<reference evidence="7 8" key="1">
    <citation type="journal article" date="2012" name="J. Bacteriol.">
        <title>Genome sequence of cold-adapted Pseudomonas mandelii strain JR-1.</title>
        <authorList>
            <person name="Jang S.H."/>
            <person name="Kim J."/>
            <person name="Kim J."/>
            <person name="Hong S."/>
            <person name="Lee C."/>
        </authorList>
    </citation>
    <scope>NUCLEOTIDE SEQUENCE [LARGE SCALE GENOMIC DNA]</scope>
    <source>
        <strain evidence="7 8">JR-1</strain>
    </source>
</reference>
<evidence type="ECO:0000256" key="2">
    <source>
        <dbReference type="ARBA" id="ARBA00012224"/>
    </source>
</evidence>
<sequence length="431" mass="47600">MLNELTPSRAGSLPQGFVLFGRLPSRSHRGLAFIMAPRSTPLFMRLSMTFDFDQVFDRHNTGSTKWSRYPADVLPMWVADMDFAAPPVILEALRKRLEHPMVGYSVPQDDLRAAIVADLWNKYAWRVLPEELIFLPGVESGFNMALKALIEPQQNVVVQVPNYPPLRHAPGHWGLNKVELEFDALADGTYDTPLAALSEALTGGGALLLSNPHNPLGKVFPREELQALADICLEHNAWIISDEIHAELCFDGRVHIPTASLSPQIAQRTITLMSASKAYNIAGLKTSFMIIQDSAVRARVNHARCGMVDSVNPLGMEATRVAYSEGGPWLAGLTAYLQGNRDYLVEAVRTRLPGVTMNIPQGTYLAWLDCSALGLDNPQQFFLDQAKVGLSPGLDFGDNNRQFVRLNFGCPRALLEEGLARMARSLLNLKA</sequence>
<evidence type="ECO:0000313" key="8">
    <source>
        <dbReference type="Proteomes" id="UP000026913"/>
    </source>
</evidence>
<comment type="cofactor">
    <cofactor evidence="1">
        <name>pyridoxal 5'-phosphate</name>
        <dbReference type="ChEBI" id="CHEBI:597326"/>
    </cofactor>
</comment>
<dbReference type="GO" id="GO:0008483">
    <property type="term" value="F:transaminase activity"/>
    <property type="evidence" value="ECO:0007669"/>
    <property type="project" value="UniProtKB-KW"/>
</dbReference>
<proteinExistence type="inferred from homology"/>
<name>A0A024E3S1_9PSED</name>
<dbReference type="Gene3D" id="3.40.640.10">
    <property type="entry name" value="Type I PLP-dependent aspartate aminotransferase-like (Major domain)"/>
    <property type="match status" value="1"/>
</dbReference>
<gene>
    <name evidence="7" type="primary">uvs11</name>
    <name evidence="7" type="ORF">OU5_0368</name>
</gene>